<comment type="caution">
    <text evidence="3">The sequence shown here is derived from an EMBL/GenBank/DDBJ whole genome shotgun (WGS) entry which is preliminary data.</text>
</comment>
<sequence length="216" mass="24386">MDQLSKLIQETGIHDELIQELAKMLHKMLATAAAVPGLPQIPNTDNVIEEISCQSLQIASLIHEYTKSSFMKRTVTMQLNGIKSCIAQCLTESQKLEVIDAKLDVIKDNVLAAKINNWLSSPDTSKILNETDEKCQDGTCVWFLEGEQFLKWQESPGLLWVKGKVIKTLAEKEPHLVVAYFFFDGRDSQSALQLHHNLIRSLIIQFSYYYGGCLKT</sequence>
<evidence type="ECO:0000313" key="4">
    <source>
        <dbReference type="Proteomes" id="UP000283269"/>
    </source>
</evidence>
<dbReference type="InParanoid" id="A0A409XN13"/>
<organism evidence="3 4">
    <name type="scientific">Psilocybe cyanescens</name>
    <dbReference type="NCBI Taxonomy" id="93625"/>
    <lineage>
        <taxon>Eukaryota</taxon>
        <taxon>Fungi</taxon>
        <taxon>Dikarya</taxon>
        <taxon>Basidiomycota</taxon>
        <taxon>Agaricomycotina</taxon>
        <taxon>Agaricomycetes</taxon>
        <taxon>Agaricomycetidae</taxon>
        <taxon>Agaricales</taxon>
        <taxon>Agaricineae</taxon>
        <taxon>Strophariaceae</taxon>
        <taxon>Psilocybe</taxon>
    </lineage>
</organism>
<evidence type="ECO:0000259" key="2">
    <source>
        <dbReference type="Pfam" id="PF24883"/>
    </source>
</evidence>
<feature type="domain" description="Nephrocystin 3-like N-terminal" evidence="2">
    <location>
        <begin position="138"/>
        <end position="207"/>
    </location>
</feature>
<keyword evidence="4" id="KW-1185">Reference proteome</keyword>
<dbReference type="EMBL" id="NHYD01001096">
    <property type="protein sequence ID" value="PPQ92107.1"/>
    <property type="molecule type" value="Genomic_DNA"/>
</dbReference>
<accession>A0A409XN13</accession>
<name>A0A409XN13_PSICY</name>
<dbReference type="OrthoDB" id="7464126at2759"/>
<evidence type="ECO:0000256" key="1">
    <source>
        <dbReference type="ARBA" id="ARBA00022737"/>
    </source>
</evidence>
<reference evidence="3 4" key="1">
    <citation type="journal article" date="2018" name="Evol. Lett.">
        <title>Horizontal gene cluster transfer increased hallucinogenic mushroom diversity.</title>
        <authorList>
            <person name="Reynolds H.T."/>
            <person name="Vijayakumar V."/>
            <person name="Gluck-Thaler E."/>
            <person name="Korotkin H.B."/>
            <person name="Matheny P.B."/>
            <person name="Slot J.C."/>
        </authorList>
    </citation>
    <scope>NUCLEOTIDE SEQUENCE [LARGE SCALE GENOMIC DNA]</scope>
    <source>
        <strain evidence="3 4">2631</strain>
    </source>
</reference>
<dbReference type="Pfam" id="PF24883">
    <property type="entry name" value="NPHP3_N"/>
    <property type="match status" value="1"/>
</dbReference>
<dbReference type="STRING" id="93625.A0A409XN13"/>
<dbReference type="Proteomes" id="UP000283269">
    <property type="component" value="Unassembled WGS sequence"/>
</dbReference>
<keyword evidence="1" id="KW-0677">Repeat</keyword>
<dbReference type="InterPro" id="IPR056884">
    <property type="entry name" value="NPHP3-like_N"/>
</dbReference>
<evidence type="ECO:0000313" key="3">
    <source>
        <dbReference type="EMBL" id="PPQ92107.1"/>
    </source>
</evidence>
<protein>
    <recommendedName>
        <fullName evidence="2">Nephrocystin 3-like N-terminal domain-containing protein</fullName>
    </recommendedName>
</protein>
<proteinExistence type="predicted"/>
<gene>
    <name evidence="3" type="ORF">CVT25_008039</name>
</gene>
<dbReference type="AlphaFoldDB" id="A0A409XN13"/>